<proteinExistence type="predicted"/>
<feature type="chain" id="PRO_5014130450" evidence="1">
    <location>
        <begin position="16"/>
        <end position="101"/>
    </location>
</feature>
<keyword evidence="1" id="KW-0732">Signal</keyword>
<reference evidence="2" key="2">
    <citation type="submission" date="2017-12" db="EMBL/GenBank/DDBJ databases">
        <title>Coralsnake Venomics: Analyses of Venom Gland Transcriptomes and Proteomes of Six Brazilian Taxa.</title>
        <authorList>
            <person name="Aird S.D."/>
            <person name="Jorge da Silva N."/>
            <person name="Qiu L."/>
            <person name="Villar-Briones A."/>
            <person name="Aparecida-Saddi V."/>
            <person name="Campos-Telles M.P."/>
            <person name="Grau M."/>
            <person name="Mikheyev A.S."/>
        </authorList>
    </citation>
    <scope>NUCLEOTIDE SEQUENCE</scope>
    <source>
        <tissue evidence="2">Venom_gland</tissue>
    </source>
</reference>
<evidence type="ECO:0000313" key="2">
    <source>
        <dbReference type="EMBL" id="LAA32908.1"/>
    </source>
</evidence>
<feature type="signal peptide" evidence="1">
    <location>
        <begin position="1"/>
        <end position="15"/>
    </location>
</feature>
<dbReference type="AlphaFoldDB" id="A0A2H6NI18"/>
<evidence type="ECO:0000256" key="1">
    <source>
        <dbReference type="SAM" id="SignalP"/>
    </source>
</evidence>
<protein>
    <submittedName>
        <fullName evidence="2">Uncharacterized protein</fullName>
    </submittedName>
</protein>
<dbReference type="EMBL" id="IACI01109577">
    <property type="protein sequence ID" value="LAA32908.1"/>
    <property type="molecule type" value="Transcribed_RNA"/>
</dbReference>
<reference evidence="2" key="1">
    <citation type="submission" date="2017-07" db="EMBL/GenBank/DDBJ databases">
        <authorList>
            <person name="Mikheyev A."/>
            <person name="Grau M."/>
        </authorList>
    </citation>
    <scope>NUCLEOTIDE SEQUENCE</scope>
    <source>
        <tissue evidence="2">Venom_gland</tissue>
    </source>
</reference>
<sequence length="101" mass="11783">MALMILITSMVTVISEQSYFALFHLYHMMTYHLCHDKLISLKLQNIDEYGYKGALVYLNFKKSKKCSYNYKDNSISKTISPNLVLSSPLGTRIPEFCNWKF</sequence>
<name>A0A2H6NI18_9SAUR</name>
<accession>A0A2H6NI18</accession>
<organism evidence="2">
    <name type="scientific">Micrurus carvalhoi</name>
    <dbReference type="NCBI Taxonomy" id="3147026"/>
    <lineage>
        <taxon>Eukaryota</taxon>
        <taxon>Metazoa</taxon>
        <taxon>Chordata</taxon>
        <taxon>Craniata</taxon>
        <taxon>Vertebrata</taxon>
        <taxon>Euteleostomi</taxon>
        <taxon>Lepidosauria</taxon>
        <taxon>Squamata</taxon>
        <taxon>Bifurcata</taxon>
        <taxon>Unidentata</taxon>
        <taxon>Episquamata</taxon>
        <taxon>Toxicofera</taxon>
        <taxon>Serpentes</taxon>
        <taxon>Colubroidea</taxon>
        <taxon>Elapidae</taxon>
        <taxon>Elapinae</taxon>
        <taxon>Micrurus</taxon>
    </lineage>
</organism>